<dbReference type="InterPro" id="IPR050576">
    <property type="entry name" value="Cilia_flagella_integrity"/>
</dbReference>
<accession>A0A0M9G3E6</accession>
<sequence length="319" mass="35436">MTNRTTSNPENGDSTAVVMTEKLIIEQCKKHDGYSTPELNERLYLHHFGFSRLTGLQAFTGCTVLYLSHNALSRLDGLAALTQLDSLYLSCNALTGLESLPSLPALRTLDVAENQITSINGVDNAAPQLQTLLAGRNRLARLTGLQRCTALLSLDLSHNVLEDEEKVDAGLRPLRQTLRTLLLQGNELCRSARHYRKRWIAAFPALKFLDEYPVFDEERERAVAFARGGTVAEEDARQAQKARVEAETETQFRYYGDFRDANRQARQRDGPTRTPTAYFLAHSTTRSTAPPAEEMEEEAEVYIPPTAASAAVHADPSGE</sequence>
<dbReference type="Proteomes" id="UP000037923">
    <property type="component" value="Unassembled WGS sequence"/>
</dbReference>
<organism evidence="3 4">
    <name type="scientific">Leptomonas pyrrhocoris</name>
    <name type="common">Firebug parasite</name>
    <dbReference type="NCBI Taxonomy" id="157538"/>
    <lineage>
        <taxon>Eukaryota</taxon>
        <taxon>Discoba</taxon>
        <taxon>Euglenozoa</taxon>
        <taxon>Kinetoplastea</taxon>
        <taxon>Metakinetoplastina</taxon>
        <taxon>Trypanosomatida</taxon>
        <taxon>Trypanosomatidae</taxon>
        <taxon>Leishmaniinae</taxon>
        <taxon>Leptomonas</taxon>
    </lineage>
</organism>
<dbReference type="PROSITE" id="PS51450">
    <property type="entry name" value="LRR"/>
    <property type="match status" value="3"/>
</dbReference>
<dbReference type="RefSeq" id="XP_015659995.1">
    <property type="nucleotide sequence ID" value="XM_015801375.1"/>
</dbReference>
<keyword evidence="2" id="KW-0677">Repeat</keyword>
<evidence type="ECO:0000313" key="3">
    <source>
        <dbReference type="EMBL" id="KPA81555.1"/>
    </source>
</evidence>
<keyword evidence="1" id="KW-0433">Leucine-rich repeat</keyword>
<dbReference type="SMART" id="SM00365">
    <property type="entry name" value="LRR_SD22"/>
    <property type="match status" value="3"/>
</dbReference>
<evidence type="ECO:0008006" key="5">
    <source>
        <dbReference type="Google" id="ProtNLM"/>
    </source>
</evidence>
<protein>
    <recommendedName>
        <fullName evidence="5">Leucine-rich repeat protein</fullName>
    </recommendedName>
</protein>
<dbReference type="InterPro" id="IPR001611">
    <property type="entry name" value="Leu-rich_rpt"/>
</dbReference>
<reference evidence="3 4" key="1">
    <citation type="submission" date="2015-07" db="EMBL/GenBank/DDBJ databases">
        <title>High-quality genome of monoxenous trypanosomatid Leptomonas pyrrhocoris.</title>
        <authorList>
            <person name="Flegontov P."/>
            <person name="Butenko A."/>
            <person name="Firsov S."/>
            <person name="Vlcek C."/>
            <person name="Logacheva M.D."/>
            <person name="Field M."/>
            <person name="Filatov D."/>
            <person name="Flegontova O."/>
            <person name="Gerasimov E."/>
            <person name="Jackson A.P."/>
            <person name="Kelly S."/>
            <person name="Opperdoes F."/>
            <person name="O'Reilly A."/>
            <person name="Votypka J."/>
            <person name="Yurchenko V."/>
            <person name="Lukes J."/>
        </authorList>
    </citation>
    <scope>NUCLEOTIDE SEQUENCE [LARGE SCALE GENOMIC DNA]</scope>
    <source>
        <strain evidence="3">H10</strain>
    </source>
</reference>
<name>A0A0M9G3E6_LEPPY</name>
<dbReference type="InterPro" id="IPR032675">
    <property type="entry name" value="LRR_dom_sf"/>
</dbReference>
<dbReference type="OMA" id="HNCIEDE"/>
<dbReference type="PANTHER" id="PTHR45973:SF29">
    <property type="entry name" value="LEUCINE-RICH REPEAT PROTEIN"/>
    <property type="match status" value="1"/>
</dbReference>
<comment type="caution">
    <text evidence="3">The sequence shown here is derived from an EMBL/GenBank/DDBJ whole genome shotgun (WGS) entry which is preliminary data.</text>
</comment>
<evidence type="ECO:0000313" key="4">
    <source>
        <dbReference type="Proteomes" id="UP000037923"/>
    </source>
</evidence>
<keyword evidence="4" id="KW-1185">Reference proteome</keyword>
<dbReference type="EMBL" id="LGTL01000006">
    <property type="protein sequence ID" value="KPA81556.1"/>
    <property type="molecule type" value="Genomic_DNA"/>
</dbReference>
<gene>
    <name evidence="3" type="ORF">ABB37_03899</name>
</gene>
<dbReference type="PANTHER" id="PTHR45973">
    <property type="entry name" value="PROTEIN PHOSPHATASE 1 REGULATORY SUBUNIT SDS22-RELATED"/>
    <property type="match status" value="1"/>
</dbReference>
<evidence type="ECO:0000256" key="2">
    <source>
        <dbReference type="ARBA" id="ARBA00022737"/>
    </source>
</evidence>
<dbReference type="Gene3D" id="3.80.10.10">
    <property type="entry name" value="Ribonuclease Inhibitor"/>
    <property type="match status" value="2"/>
</dbReference>
<dbReference type="SUPFAM" id="SSF52075">
    <property type="entry name" value="Outer arm dynein light chain 1"/>
    <property type="match status" value="1"/>
</dbReference>
<dbReference type="VEuPathDB" id="TriTrypDB:LpyrH10_06_2690"/>
<proteinExistence type="predicted"/>
<dbReference type="EMBL" id="LGTL01000006">
    <property type="protein sequence ID" value="KPA81555.1"/>
    <property type="molecule type" value="Genomic_DNA"/>
</dbReference>
<evidence type="ECO:0000256" key="1">
    <source>
        <dbReference type="ARBA" id="ARBA00022614"/>
    </source>
</evidence>
<dbReference type="GeneID" id="26904190"/>
<dbReference type="OrthoDB" id="1904536at2759"/>
<dbReference type="Pfam" id="PF14580">
    <property type="entry name" value="LRR_9"/>
    <property type="match status" value="1"/>
</dbReference>
<dbReference type="AlphaFoldDB" id="A0A0M9G3E6"/>
<dbReference type="RefSeq" id="XP_015659994.1">
    <property type="nucleotide sequence ID" value="XM_015801374.1"/>
</dbReference>